<dbReference type="EC" id="7.1.1.-" evidence="5"/>
<comment type="catalytic activity">
    <reaction evidence="5">
        <text>a quinone + NADH + 5 H(+)(in) = a quinol + NAD(+) + 4 H(+)(out)</text>
        <dbReference type="Rhea" id="RHEA:57888"/>
        <dbReference type="ChEBI" id="CHEBI:15378"/>
        <dbReference type="ChEBI" id="CHEBI:24646"/>
        <dbReference type="ChEBI" id="CHEBI:57540"/>
        <dbReference type="ChEBI" id="CHEBI:57945"/>
        <dbReference type="ChEBI" id="CHEBI:132124"/>
    </reaction>
</comment>
<comment type="similarity">
    <text evidence="5">Belongs to the complex I subunit 2 family.</text>
</comment>
<dbReference type="Proteomes" id="UP000516369">
    <property type="component" value="Chromosome"/>
</dbReference>
<feature type="transmembrane region" description="Helical" evidence="5">
    <location>
        <begin position="211"/>
        <end position="234"/>
    </location>
</feature>
<keyword evidence="5" id="KW-1003">Cell membrane</keyword>
<dbReference type="GO" id="GO:0012505">
    <property type="term" value="C:endomembrane system"/>
    <property type="evidence" value="ECO:0007669"/>
    <property type="project" value="UniProtKB-SubCell"/>
</dbReference>
<feature type="transmembrane region" description="Helical" evidence="5">
    <location>
        <begin position="374"/>
        <end position="397"/>
    </location>
</feature>
<sequence>MPNLIPAMPEIFLALAAMGLLLLGAFQPNTEGAMAIRNSRLSQRLGVVTLLLTLLLVATIAAKAKGETFSGLFVVDGFALFFKIGILAAAALSLVLAQDYLEKERIARFEFPVLILLSTLGMLMMVSANDLMSLYVGLELQSLALYVVASFHRTDVRSTEAGLKYFVLGALASGMLLYGSSLVYGFAGTTGFGGIAAAFSTAAETMPPTGILVGLVFVVAGLAFKISAVPFHMWTPDVYEGAPTPVTAFFSVAPKLAAFGLLVRVMFGPFGSLVAQWQQIIVFISLASMILGAFAAIGQTNIKRLMAYSSIGHVGYALIGVAVGTKDGVIGVLIYLSIYIVMSIGTFACIISMRRQGQAVSGIADLAGLSKTNPVIALALAIFMFSMAGIPPLAGFFGKLYIFRSAVEGGLFLLAIVGVVSSAVAAFYYLRIIKLMYFDQAEEPLDRAMAREVGWVTAITALAIALFFIFPQPLLSSAGRAATSLFGG</sequence>
<name>A0A7H1N4N1_9PROT</name>
<keyword evidence="8" id="KW-0560">Oxidoreductase</keyword>
<accession>A0A7H1N4N1</accession>
<comment type="subunit">
    <text evidence="5">NDH-1 is composed of 14 different subunits. Subunits NuoA, H, J, K, L, M, N constitute the membrane sector of the complex.</text>
</comment>
<dbReference type="PRINTS" id="PR01434">
    <property type="entry name" value="NADHDHGNASE5"/>
</dbReference>
<feature type="transmembrane region" description="Helical" evidence="5">
    <location>
        <begin position="246"/>
        <end position="267"/>
    </location>
</feature>
<proteinExistence type="inferred from homology"/>
<feature type="transmembrane region" description="Helical" evidence="5">
    <location>
        <begin position="109"/>
        <end position="126"/>
    </location>
</feature>
<feature type="transmembrane region" description="Helical" evidence="5">
    <location>
        <begin position="163"/>
        <end position="187"/>
    </location>
</feature>
<protein>
    <recommendedName>
        <fullName evidence="5">NADH-quinone oxidoreductase subunit N</fullName>
        <ecNumber evidence="5">7.1.1.-</ecNumber>
    </recommendedName>
    <alternativeName>
        <fullName evidence="5">NADH dehydrogenase I subunit N</fullName>
    </alternativeName>
    <alternativeName>
        <fullName evidence="5">NDH-1 subunit N</fullName>
    </alternativeName>
</protein>
<keyword evidence="5" id="KW-0874">Quinone</keyword>
<dbReference type="EMBL" id="CP053923">
    <property type="protein sequence ID" value="QNT70667.1"/>
    <property type="molecule type" value="Genomic_DNA"/>
</dbReference>
<dbReference type="HAMAP" id="MF_00445">
    <property type="entry name" value="NDH1_NuoN_1"/>
    <property type="match status" value="1"/>
</dbReference>
<evidence type="ECO:0000259" key="7">
    <source>
        <dbReference type="Pfam" id="PF00361"/>
    </source>
</evidence>
<dbReference type="InterPro" id="IPR001750">
    <property type="entry name" value="ND/Mrp_TM"/>
</dbReference>
<dbReference type="GO" id="GO:0050136">
    <property type="term" value="F:NADH dehydrogenase (quinone) (non-electrogenic) activity"/>
    <property type="evidence" value="ECO:0007669"/>
    <property type="project" value="UniProtKB-UniRule"/>
</dbReference>
<organism evidence="8 9">
    <name type="scientific">Defluviicoccus vanus</name>
    <dbReference type="NCBI Taxonomy" id="111831"/>
    <lineage>
        <taxon>Bacteria</taxon>
        <taxon>Pseudomonadati</taxon>
        <taxon>Pseudomonadota</taxon>
        <taxon>Alphaproteobacteria</taxon>
        <taxon>Rhodospirillales</taxon>
        <taxon>Rhodospirillaceae</taxon>
        <taxon>Defluviicoccus</taxon>
    </lineage>
</organism>
<dbReference type="InterPro" id="IPR010096">
    <property type="entry name" value="NADH-Q_OxRdtase_suN/2"/>
</dbReference>
<comment type="function">
    <text evidence="5">NDH-1 shuttles electrons from NADH, via FMN and iron-sulfur (Fe-S) centers, to quinones in the respiratory chain. The immediate electron acceptor for the enzyme in this species is believed to be ubiquinone. Couples the redox reaction to proton translocation (for every two electrons transferred, four hydrogen ions are translocated across the cytoplasmic membrane), and thus conserves the redox energy in a proton gradient.</text>
</comment>
<dbReference type="AlphaFoldDB" id="A0A7H1N4N1"/>
<feature type="transmembrane region" description="Helical" evidence="5">
    <location>
        <begin position="409"/>
        <end position="432"/>
    </location>
</feature>
<dbReference type="GO" id="GO:0042773">
    <property type="term" value="P:ATP synthesis coupled electron transport"/>
    <property type="evidence" value="ECO:0007669"/>
    <property type="project" value="InterPro"/>
</dbReference>
<keyword evidence="4 5" id="KW-0472">Membrane</keyword>
<dbReference type="GO" id="GO:0048038">
    <property type="term" value="F:quinone binding"/>
    <property type="evidence" value="ECO:0007669"/>
    <property type="project" value="UniProtKB-KW"/>
</dbReference>
<dbReference type="GO" id="GO:0005886">
    <property type="term" value="C:plasma membrane"/>
    <property type="evidence" value="ECO:0007669"/>
    <property type="project" value="UniProtKB-SubCell"/>
</dbReference>
<dbReference type="NCBIfam" id="NF004440">
    <property type="entry name" value="PRK05777.1-3"/>
    <property type="match status" value="1"/>
</dbReference>
<evidence type="ECO:0000256" key="5">
    <source>
        <dbReference type="HAMAP-Rule" id="MF_00445"/>
    </source>
</evidence>
<keyword evidence="2 5" id="KW-0812">Transmembrane</keyword>
<reference evidence="8 9" key="1">
    <citation type="submission" date="2020-05" db="EMBL/GenBank/DDBJ databases">
        <title>Complete closed genome sequence of Defluviicoccus vanus.</title>
        <authorList>
            <person name="Bessarab I."/>
            <person name="Arumugam K."/>
            <person name="Maszenan A.M."/>
            <person name="Seviour R.J."/>
            <person name="Williams R.B."/>
        </authorList>
    </citation>
    <scope>NUCLEOTIDE SEQUENCE [LARGE SCALE GENOMIC DNA]</scope>
    <source>
        <strain evidence="8 9">Ben 114</strain>
    </source>
</reference>
<evidence type="ECO:0000256" key="1">
    <source>
        <dbReference type="ARBA" id="ARBA00004127"/>
    </source>
</evidence>
<evidence type="ECO:0000313" key="9">
    <source>
        <dbReference type="Proteomes" id="UP000516369"/>
    </source>
</evidence>
<feature type="transmembrane region" description="Helical" evidence="5">
    <location>
        <begin position="329"/>
        <end position="353"/>
    </location>
</feature>
<evidence type="ECO:0000256" key="6">
    <source>
        <dbReference type="RuleBase" id="RU000320"/>
    </source>
</evidence>
<dbReference type="PANTHER" id="PTHR22773">
    <property type="entry name" value="NADH DEHYDROGENASE"/>
    <property type="match status" value="1"/>
</dbReference>
<gene>
    <name evidence="5 8" type="primary">nuoN</name>
    <name evidence="8" type="ORF">HQ394_16725</name>
</gene>
<feature type="transmembrane region" description="Helical" evidence="5">
    <location>
        <begin position="132"/>
        <end position="151"/>
    </location>
</feature>
<evidence type="ECO:0000256" key="3">
    <source>
        <dbReference type="ARBA" id="ARBA00022989"/>
    </source>
</evidence>
<keyword evidence="5" id="KW-1278">Translocase</keyword>
<keyword evidence="5" id="KW-0520">NAD</keyword>
<feature type="transmembrane region" description="Helical" evidence="5">
    <location>
        <begin position="78"/>
        <end position="97"/>
    </location>
</feature>
<dbReference type="GO" id="GO:0008137">
    <property type="term" value="F:NADH dehydrogenase (ubiquinone) activity"/>
    <property type="evidence" value="ECO:0007669"/>
    <property type="project" value="InterPro"/>
</dbReference>
<feature type="transmembrane region" description="Helical" evidence="5">
    <location>
        <begin position="279"/>
        <end position="298"/>
    </location>
</feature>
<keyword evidence="5" id="KW-0830">Ubiquinone</keyword>
<feature type="transmembrane region" description="Helical" evidence="5">
    <location>
        <begin position="453"/>
        <end position="470"/>
    </location>
</feature>
<evidence type="ECO:0000256" key="4">
    <source>
        <dbReference type="ARBA" id="ARBA00023136"/>
    </source>
</evidence>
<dbReference type="NCBIfam" id="TIGR01770">
    <property type="entry name" value="NDH_I_N"/>
    <property type="match status" value="1"/>
</dbReference>
<keyword evidence="5" id="KW-0813">Transport</keyword>
<keyword evidence="3 5" id="KW-1133">Transmembrane helix</keyword>
<feature type="domain" description="NADH:quinone oxidoreductase/Mrp antiporter transmembrane" evidence="7">
    <location>
        <begin position="128"/>
        <end position="423"/>
    </location>
</feature>
<feature type="transmembrane region" description="Helical" evidence="5">
    <location>
        <begin position="47"/>
        <end position="66"/>
    </location>
</feature>
<dbReference type="KEGG" id="dvn:HQ394_16725"/>
<keyword evidence="9" id="KW-1185">Reference proteome</keyword>
<evidence type="ECO:0000256" key="2">
    <source>
        <dbReference type="ARBA" id="ARBA00022692"/>
    </source>
</evidence>
<feature type="transmembrane region" description="Helical" evidence="5">
    <location>
        <begin position="305"/>
        <end position="323"/>
    </location>
</feature>
<comment type="subcellular location">
    <subcellularLocation>
        <location evidence="5">Cell membrane</location>
        <topology evidence="5">Multi-pass membrane protein</topology>
    </subcellularLocation>
    <subcellularLocation>
        <location evidence="1">Endomembrane system</location>
        <topology evidence="1">Multi-pass membrane protein</topology>
    </subcellularLocation>
    <subcellularLocation>
        <location evidence="6">Membrane</location>
        <topology evidence="6">Multi-pass membrane protein</topology>
    </subcellularLocation>
</comment>
<evidence type="ECO:0000313" key="8">
    <source>
        <dbReference type="EMBL" id="QNT70667.1"/>
    </source>
</evidence>
<feature type="transmembrane region" description="Helical" evidence="5">
    <location>
        <begin position="6"/>
        <end position="26"/>
    </location>
</feature>
<dbReference type="Pfam" id="PF00361">
    <property type="entry name" value="Proton_antipo_M"/>
    <property type="match status" value="1"/>
</dbReference>